<evidence type="ECO:0000256" key="2">
    <source>
        <dbReference type="ARBA" id="ARBA00004236"/>
    </source>
</evidence>
<dbReference type="SUPFAM" id="SSF55781">
    <property type="entry name" value="GAF domain-like"/>
    <property type="match status" value="1"/>
</dbReference>
<keyword evidence="9" id="KW-0902">Two-component regulatory system</keyword>
<dbReference type="SMART" id="SM00304">
    <property type="entry name" value="HAMP"/>
    <property type="match status" value="1"/>
</dbReference>
<feature type="transmembrane region" description="Helical" evidence="11">
    <location>
        <begin position="181"/>
        <end position="202"/>
    </location>
</feature>
<comment type="catalytic activity">
    <reaction evidence="1">
        <text>ATP + protein L-histidine = ADP + protein N-phospho-L-histidine.</text>
        <dbReference type="EC" id="2.7.13.3"/>
    </reaction>
</comment>
<evidence type="ECO:0000256" key="10">
    <source>
        <dbReference type="SAM" id="Coils"/>
    </source>
</evidence>
<evidence type="ECO:0000256" key="5">
    <source>
        <dbReference type="ARBA" id="ARBA00022679"/>
    </source>
</evidence>
<dbReference type="InterPro" id="IPR005467">
    <property type="entry name" value="His_kinase_dom"/>
</dbReference>
<dbReference type="PANTHER" id="PTHR43711:SF1">
    <property type="entry name" value="HISTIDINE KINASE 1"/>
    <property type="match status" value="1"/>
</dbReference>
<dbReference type="SUPFAM" id="SSF47384">
    <property type="entry name" value="Homodimeric domain of signal transducing histidine kinase"/>
    <property type="match status" value="1"/>
</dbReference>
<evidence type="ECO:0000259" key="13">
    <source>
        <dbReference type="PROSITE" id="PS50885"/>
    </source>
</evidence>
<keyword evidence="15" id="KW-1185">Reference proteome</keyword>
<dbReference type="CDD" id="cd06225">
    <property type="entry name" value="HAMP"/>
    <property type="match status" value="1"/>
</dbReference>
<dbReference type="GO" id="GO:0005524">
    <property type="term" value="F:ATP binding"/>
    <property type="evidence" value="ECO:0007669"/>
    <property type="project" value="UniProtKB-KW"/>
</dbReference>
<dbReference type="Pfam" id="PF00672">
    <property type="entry name" value="HAMP"/>
    <property type="match status" value="1"/>
</dbReference>
<dbReference type="SMART" id="SM00065">
    <property type="entry name" value="GAF"/>
    <property type="match status" value="1"/>
</dbReference>
<dbReference type="EMBL" id="CP088295">
    <property type="protein sequence ID" value="UUY01785.1"/>
    <property type="molecule type" value="Genomic_DNA"/>
</dbReference>
<evidence type="ECO:0000259" key="12">
    <source>
        <dbReference type="PROSITE" id="PS50109"/>
    </source>
</evidence>
<keyword evidence="5" id="KW-0808">Transferase</keyword>
<evidence type="ECO:0000256" key="9">
    <source>
        <dbReference type="ARBA" id="ARBA00023012"/>
    </source>
</evidence>
<keyword evidence="10" id="KW-0175">Coiled coil</keyword>
<dbReference type="CDD" id="cd00075">
    <property type="entry name" value="HATPase"/>
    <property type="match status" value="1"/>
</dbReference>
<feature type="domain" description="Histidine kinase" evidence="12">
    <location>
        <begin position="582"/>
        <end position="797"/>
    </location>
</feature>
<proteinExistence type="predicted"/>
<dbReference type="InterPro" id="IPR050736">
    <property type="entry name" value="Sensor_HK_Regulatory"/>
</dbReference>
<dbReference type="PROSITE" id="PS50109">
    <property type="entry name" value="HIS_KIN"/>
    <property type="match status" value="1"/>
</dbReference>
<name>A0ABY5PAS4_9ACTN</name>
<keyword evidence="8 11" id="KW-1133">Transmembrane helix</keyword>
<dbReference type="SUPFAM" id="SSF55874">
    <property type="entry name" value="ATPase domain of HSP90 chaperone/DNA topoisomerase II/histidine kinase"/>
    <property type="match status" value="1"/>
</dbReference>
<protein>
    <recommendedName>
        <fullName evidence="3">histidine kinase</fullName>
        <ecNumber evidence="3">2.7.13.3</ecNumber>
    </recommendedName>
</protein>
<evidence type="ECO:0000256" key="8">
    <source>
        <dbReference type="ARBA" id="ARBA00022989"/>
    </source>
</evidence>
<evidence type="ECO:0000256" key="1">
    <source>
        <dbReference type="ARBA" id="ARBA00000085"/>
    </source>
</evidence>
<feature type="coiled-coil region" evidence="10">
    <location>
        <begin position="252"/>
        <end position="290"/>
    </location>
</feature>
<dbReference type="Pfam" id="PF02518">
    <property type="entry name" value="HATPase_c"/>
    <property type="match status" value="1"/>
</dbReference>
<keyword evidence="14" id="KW-0067">ATP-binding</keyword>
<comment type="subcellular location">
    <subcellularLocation>
        <location evidence="2">Cell membrane</location>
    </subcellularLocation>
</comment>
<dbReference type="PROSITE" id="PS50885">
    <property type="entry name" value="HAMP"/>
    <property type="match status" value="1"/>
</dbReference>
<sequence>MTLTRRLYVLSAVVAALAAIVVGLLVVAISQYRDAQRQAAEVREAITVGAEAERLSIELRVAVGALAVGGSEEFRERYAAEVRRLEQVLRRFDAVTSEPAEVRRTATETRQAIDAFRREYVESVLRQGERDPEAARRRVLSGIEGRQRTEELRRSFNALRIVEDRAVDEREDAASAAATRAIVAVIAAGVGLILLLIAVVAYQRRTVVQPLRRLAAAASRLAGGDLGVRVEVGGDDELGEVGRAFNAMAASMDATQSEMEAQNTELEQVNEQLRQRGDELAATAQSLSAETGRLEALGGFGQRLIATSGLQEVAELTLRAALEVSGARYGTVHAGRGLGLLAARGIAPDEVPQQLVADEGLAGRAIREHLTVDVAGDPSAPVVEGLGGTAPAGRQLFVPLIRNSSVVGVLGLGWLSAASLDPDTSALLEQFARQAAVAIASAQAADQVRELADVNRAVIEASRDAISLHARDGSLILTNQAMRAHSLDVWGRAVEELPDLAIDLAGALTDPRGYLEAMDIIAQDRSEETFDEFEVADTGRVFTRYTRRVRIVGHDEPGRLVVIREVTAERQSERAKEAFVANVSHEVRTPLAGIIGFSELLLGREFTAEERTRHLETIHREAQRLSSLVDDFLDLQGMDQARFRIVPAKLDVRDVVRQQVSVYTGRDDEHPIRVRMPDAPVTTMADELRIGQVLGNLLSNAIKYSPDGGEVTVDVTTDDGIVRVEVADRGLGIPPSHLAHVFERFFRVEHEGHERIGGTGLGLALARELVELHGGRIGVESTEGEGSRFWFTLPASG</sequence>
<dbReference type="Gene3D" id="3.30.565.10">
    <property type="entry name" value="Histidine kinase-like ATPase, C-terminal domain"/>
    <property type="match status" value="1"/>
</dbReference>
<evidence type="ECO:0000256" key="4">
    <source>
        <dbReference type="ARBA" id="ARBA00022553"/>
    </source>
</evidence>
<evidence type="ECO:0000256" key="7">
    <source>
        <dbReference type="ARBA" id="ARBA00022777"/>
    </source>
</evidence>
<dbReference type="SUPFAM" id="SSF158472">
    <property type="entry name" value="HAMP domain-like"/>
    <property type="match status" value="1"/>
</dbReference>
<dbReference type="Proteomes" id="UP001058860">
    <property type="component" value="Chromosome"/>
</dbReference>
<reference evidence="15" key="1">
    <citation type="submission" date="2021-11" db="EMBL/GenBank/DDBJ databases">
        <title>Cultivation dependent microbiological survey of springs from the worlds oldest radium mine currently devoted to the extraction of radon-saturated water.</title>
        <authorList>
            <person name="Kapinusova G."/>
            <person name="Smrhova T."/>
            <person name="Strejcek M."/>
            <person name="Suman J."/>
            <person name="Jani K."/>
            <person name="Pajer P."/>
            <person name="Uhlik O."/>
        </authorList>
    </citation>
    <scope>NUCLEOTIDE SEQUENCE [LARGE SCALE GENOMIC DNA]</scope>
    <source>
        <strain evidence="15">J379</strain>
    </source>
</reference>
<keyword evidence="7" id="KW-0418">Kinase</keyword>
<dbReference type="Gene3D" id="3.30.450.40">
    <property type="match status" value="1"/>
</dbReference>
<dbReference type="SMART" id="SM00387">
    <property type="entry name" value="HATPase_c"/>
    <property type="match status" value="1"/>
</dbReference>
<dbReference type="InterPro" id="IPR004358">
    <property type="entry name" value="Sig_transdc_His_kin-like_C"/>
</dbReference>
<dbReference type="SMART" id="SM00388">
    <property type="entry name" value="HisKA"/>
    <property type="match status" value="1"/>
</dbReference>
<evidence type="ECO:0000313" key="14">
    <source>
        <dbReference type="EMBL" id="UUY01785.1"/>
    </source>
</evidence>
<dbReference type="CDD" id="cd00082">
    <property type="entry name" value="HisKA"/>
    <property type="match status" value="1"/>
</dbReference>
<accession>A0ABY5PAS4</accession>
<dbReference type="InterPro" id="IPR036097">
    <property type="entry name" value="HisK_dim/P_sf"/>
</dbReference>
<dbReference type="Gene3D" id="1.10.287.130">
    <property type="match status" value="1"/>
</dbReference>
<dbReference type="InterPro" id="IPR029016">
    <property type="entry name" value="GAF-like_dom_sf"/>
</dbReference>
<evidence type="ECO:0000256" key="11">
    <source>
        <dbReference type="SAM" id="Phobius"/>
    </source>
</evidence>
<evidence type="ECO:0000256" key="6">
    <source>
        <dbReference type="ARBA" id="ARBA00022692"/>
    </source>
</evidence>
<dbReference type="InterPro" id="IPR003018">
    <property type="entry name" value="GAF"/>
</dbReference>
<keyword evidence="14" id="KW-0547">Nucleotide-binding</keyword>
<dbReference type="Gene3D" id="6.10.340.10">
    <property type="match status" value="1"/>
</dbReference>
<keyword evidence="11" id="KW-0472">Membrane</keyword>
<dbReference type="InterPro" id="IPR036890">
    <property type="entry name" value="HATPase_C_sf"/>
</dbReference>
<dbReference type="PANTHER" id="PTHR43711">
    <property type="entry name" value="TWO-COMPONENT HISTIDINE KINASE"/>
    <property type="match status" value="1"/>
</dbReference>
<organism evidence="14 15">
    <name type="scientific">Svornostia abyssi</name>
    <dbReference type="NCBI Taxonomy" id="2898438"/>
    <lineage>
        <taxon>Bacteria</taxon>
        <taxon>Bacillati</taxon>
        <taxon>Actinomycetota</taxon>
        <taxon>Thermoleophilia</taxon>
        <taxon>Solirubrobacterales</taxon>
        <taxon>Baekduiaceae</taxon>
        <taxon>Svornostia</taxon>
    </lineage>
</organism>
<keyword evidence="6 11" id="KW-0812">Transmembrane</keyword>
<dbReference type="EC" id="2.7.13.3" evidence="3"/>
<dbReference type="RefSeq" id="WP_353862334.1">
    <property type="nucleotide sequence ID" value="NZ_CP088295.1"/>
</dbReference>
<dbReference type="InterPro" id="IPR003661">
    <property type="entry name" value="HisK_dim/P_dom"/>
</dbReference>
<feature type="transmembrane region" description="Helical" evidence="11">
    <location>
        <begin position="6"/>
        <end position="29"/>
    </location>
</feature>
<dbReference type="Pfam" id="PF13185">
    <property type="entry name" value="GAF_2"/>
    <property type="match status" value="1"/>
</dbReference>
<keyword evidence="4" id="KW-0597">Phosphoprotein</keyword>
<evidence type="ECO:0000256" key="3">
    <source>
        <dbReference type="ARBA" id="ARBA00012438"/>
    </source>
</evidence>
<evidence type="ECO:0000313" key="15">
    <source>
        <dbReference type="Proteomes" id="UP001058860"/>
    </source>
</evidence>
<dbReference type="PRINTS" id="PR00344">
    <property type="entry name" value="BCTRLSENSOR"/>
</dbReference>
<dbReference type="Pfam" id="PF00512">
    <property type="entry name" value="HisKA"/>
    <property type="match status" value="1"/>
</dbReference>
<dbReference type="InterPro" id="IPR003660">
    <property type="entry name" value="HAMP_dom"/>
</dbReference>
<gene>
    <name evidence="14" type="ORF">LRS13_13735</name>
</gene>
<dbReference type="InterPro" id="IPR003594">
    <property type="entry name" value="HATPase_dom"/>
</dbReference>
<feature type="domain" description="HAMP" evidence="13">
    <location>
        <begin position="205"/>
        <end position="257"/>
    </location>
</feature>